<protein>
    <submittedName>
        <fullName evidence="6">Threonine dehydratase</fullName>
    </submittedName>
</protein>
<comment type="caution">
    <text evidence="6">The sequence shown here is derived from an EMBL/GenBank/DDBJ whole genome shotgun (WGS) entry which is preliminary data.</text>
</comment>
<dbReference type="PROSITE" id="PS51671">
    <property type="entry name" value="ACT"/>
    <property type="match status" value="1"/>
</dbReference>
<evidence type="ECO:0000256" key="1">
    <source>
        <dbReference type="ARBA" id="ARBA00001933"/>
    </source>
</evidence>
<dbReference type="FunFam" id="3.40.50.1100:FF:000007">
    <property type="entry name" value="L-threonine dehydratase catabolic TdcB"/>
    <property type="match status" value="1"/>
</dbReference>
<dbReference type="InterPro" id="IPR036052">
    <property type="entry name" value="TrpB-like_PALP_sf"/>
</dbReference>
<sequence length="424" mass="44393">MKTLAEPESETASAATAAESEAHATVSLSEIVAARLRLNGSVARTPCVESAALSELTGARVFCKQEHLQRTGSFKERGARNALAQLSPEQARLGVVAASAGNHALGLSWHGRSLSVPVTVVMPRFAPLVKVARCRQFGAKVVLHGDTFDEARGEAGRLAKEFGLTYVHPFDDPQVIAGQGTLAFEILEQVPDAEAILVPVGGGGLLAGVATVLQALKPDLEIIGVEPANAACFAAGLAAEAPVRVQTRFTLADGLAVAEAGKHTLAIARPLVSRMVQVSEEALALAMLRLTELEKCVIEGAGAAGLAALLSGSLPDLRGRRVVLLLSGGNIDPLAHSRVIERGLAADGRIYRFDALISDRPGGLAHLSRVLADAGANVTEIVHNRTFAGPDLSRVHVLCTIETRDREHIAEVQQRLAANGVELG</sequence>
<dbReference type="InParanoid" id="B4D9Z8"/>
<evidence type="ECO:0000256" key="4">
    <source>
        <dbReference type="ARBA" id="ARBA00023239"/>
    </source>
</evidence>
<keyword evidence="4" id="KW-0456">Lyase</keyword>
<dbReference type="GO" id="GO:0003941">
    <property type="term" value="F:L-serine ammonia-lyase activity"/>
    <property type="evidence" value="ECO:0007669"/>
    <property type="project" value="TreeGrafter"/>
</dbReference>
<proteinExistence type="inferred from homology"/>
<evidence type="ECO:0000256" key="2">
    <source>
        <dbReference type="ARBA" id="ARBA00010869"/>
    </source>
</evidence>
<comment type="similarity">
    <text evidence="2">Belongs to the serine/threonine dehydratase family.</text>
</comment>
<organism evidence="6 7">
    <name type="scientific">Chthoniobacter flavus Ellin428</name>
    <dbReference type="NCBI Taxonomy" id="497964"/>
    <lineage>
        <taxon>Bacteria</taxon>
        <taxon>Pseudomonadati</taxon>
        <taxon>Verrucomicrobiota</taxon>
        <taxon>Spartobacteria</taxon>
        <taxon>Chthoniobacterales</taxon>
        <taxon>Chthoniobacteraceae</taxon>
        <taxon>Chthoniobacter</taxon>
    </lineage>
</organism>
<dbReference type="GO" id="GO:0006567">
    <property type="term" value="P:L-threonine catabolic process"/>
    <property type="evidence" value="ECO:0007669"/>
    <property type="project" value="InterPro"/>
</dbReference>
<dbReference type="NCBIfam" id="TIGR01127">
    <property type="entry name" value="ilvA_1Cterm"/>
    <property type="match status" value="1"/>
</dbReference>
<dbReference type="SUPFAM" id="SSF53686">
    <property type="entry name" value="Tryptophan synthase beta subunit-like PLP-dependent enzymes"/>
    <property type="match status" value="1"/>
</dbReference>
<evidence type="ECO:0000313" key="6">
    <source>
        <dbReference type="EMBL" id="EDY16752.1"/>
    </source>
</evidence>
<dbReference type="InterPro" id="IPR005789">
    <property type="entry name" value="Thr_deHydtase_catblc"/>
</dbReference>
<dbReference type="eggNOG" id="COG1171">
    <property type="taxonomic scope" value="Bacteria"/>
</dbReference>
<dbReference type="GO" id="GO:0009097">
    <property type="term" value="P:isoleucine biosynthetic process"/>
    <property type="evidence" value="ECO:0007669"/>
    <property type="project" value="TreeGrafter"/>
</dbReference>
<dbReference type="GO" id="GO:0004794">
    <property type="term" value="F:threonine deaminase activity"/>
    <property type="evidence" value="ECO:0007669"/>
    <property type="project" value="InterPro"/>
</dbReference>
<dbReference type="Pfam" id="PF01842">
    <property type="entry name" value="ACT"/>
    <property type="match status" value="1"/>
</dbReference>
<dbReference type="InterPro" id="IPR002912">
    <property type="entry name" value="ACT_dom"/>
</dbReference>
<dbReference type="GO" id="GO:0006565">
    <property type="term" value="P:L-serine catabolic process"/>
    <property type="evidence" value="ECO:0007669"/>
    <property type="project" value="TreeGrafter"/>
</dbReference>
<dbReference type="Pfam" id="PF00291">
    <property type="entry name" value="PALP"/>
    <property type="match status" value="1"/>
</dbReference>
<keyword evidence="3" id="KW-0663">Pyridoxal phosphate</keyword>
<dbReference type="PANTHER" id="PTHR48078">
    <property type="entry name" value="THREONINE DEHYDRATASE, MITOCHONDRIAL-RELATED"/>
    <property type="match status" value="1"/>
</dbReference>
<dbReference type="FunCoup" id="B4D9Z8">
    <property type="interactions" value="429"/>
</dbReference>
<dbReference type="FunFam" id="3.40.50.1100:FF:000041">
    <property type="entry name" value="Threonine ammonia-lyase, variant"/>
    <property type="match status" value="1"/>
</dbReference>
<name>B4D9Z8_9BACT</name>
<evidence type="ECO:0000256" key="3">
    <source>
        <dbReference type="ARBA" id="ARBA00022898"/>
    </source>
</evidence>
<dbReference type="EMBL" id="ABVL01000028">
    <property type="protein sequence ID" value="EDY16752.1"/>
    <property type="molecule type" value="Genomic_DNA"/>
</dbReference>
<dbReference type="CDD" id="cd01562">
    <property type="entry name" value="Thr-dehyd"/>
    <property type="match status" value="1"/>
</dbReference>
<dbReference type="InterPro" id="IPR001926">
    <property type="entry name" value="TrpB-like_PALP"/>
</dbReference>
<dbReference type="InterPro" id="IPR050147">
    <property type="entry name" value="Ser/Thr_Dehydratase"/>
</dbReference>
<dbReference type="STRING" id="497964.CfE428DRAFT_5715"/>
<dbReference type="Gene3D" id="3.40.50.1100">
    <property type="match status" value="2"/>
</dbReference>
<gene>
    <name evidence="6" type="ORF">CfE428DRAFT_5715</name>
</gene>
<dbReference type="PANTHER" id="PTHR48078:SF19">
    <property type="entry name" value="ACT DOMAIN-CONTAINING PROTEIN"/>
    <property type="match status" value="1"/>
</dbReference>
<comment type="cofactor">
    <cofactor evidence="1">
        <name>pyridoxal 5'-phosphate</name>
        <dbReference type="ChEBI" id="CHEBI:597326"/>
    </cofactor>
</comment>
<dbReference type="AlphaFoldDB" id="B4D9Z8"/>
<evidence type="ECO:0000313" key="7">
    <source>
        <dbReference type="Proteomes" id="UP000005824"/>
    </source>
</evidence>
<dbReference type="Gene3D" id="3.30.70.260">
    <property type="match status" value="1"/>
</dbReference>
<keyword evidence="7" id="KW-1185">Reference proteome</keyword>
<accession>B4D9Z8</accession>
<dbReference type="RefSeq" id="WP_006983036.1">
    <property type="nucleotide sequence ID" value="NZ_ABVL01000028.1"/>
</dbReference>
<reference evidence="6 7" key="1">
    <citation type="journal article" date="2011" name="J. Bacteriol.">
        <title>Genome sequence of Chthoniobacter flavus Ellin428, an aerobic heterotrophic soil bacterium.</title>
        <authorList>
            <person name="Kant R."/>
            <person name="van Passel M.W."/>
            <person name="Palva A."/>
            <person name="Lucas S."/>
            <person name="Lapidus A."/>
            <person name="Glavina Del Rio T."/>
            <person name="Dalin E."/>
            <person name="Tice H."/>
            <person name="Bruce D."/>
            <person name="Goodwin L."/>
            <person name="Pitluck S."/>
            <person name="Larimer F.W."/>
            <person name="Land M.L."/>
            <person name="Hauser L."/>
            <person name="Sangwan P."/>
            <person name="de Vos W.M."/>
            <person name="Janssen P.H."/>
            <person name="Smidt H."/>
        </authorList>
    </citation>
    <scope>NUCLEOTIDE SEQUENCE [LARGE SCALE GENOMIC DNA]</scope>
    <source>
        <strain evidence="6 7">Ellin428</strain>
    </source>
</reference>
<evidence type="ECO:0000259" key="5">
    <source>
        <dbReference type="PROSITE" id="PS51671"/>
    </source>
</evidence>
<dbReference type="Proteomes" id="UP000005824">
    <property type="component" value="Unassembled WGS sequence"/>
</dbReference>
<dbReference type="CDD" id="cd04886">
    <property type="entry name" value="ACT_ThrD-II-like"/>
    <property type="match status" value="1"/>
</dbReference>
<dbReference type="InterPro" id="IPR044561">
    <property type="entry name" value="ACT_ThrD-II-like"/>
</dbReference>
<feature type="domain" description="ACT" evidence="5">
    <location>
        <begin position="352"/>
        <end position="424"/>
    </location>
</feature>